<sequence length="243" mass="27228">MHDDIAALIARLLSQRWLPRDDTQARKALLDEAFREELDRRLAAVGLELREHPYSAYIGVAVTRSAERQVFGGSDSWISNTLQLDRDAVALLVVLWALIVLPKRQRQLERQQAEADASQTQMFAEAKPISRDPSLSPVVAERTLLADFGDKLGGKTRVNFNLGVLSRHGFIVRRKGELAEGPLLDLVFDYERTARRILDGALGDLLASLTPRDDVNDNDEPLYDDRDGDVNDISEDSEVTHDV</sequence>
<comment type="caution">
    <text evidence="2">The sequence shown here is derived from an EMBL/GenBank/DDBJ whole genome shotgun (WGS) entry which is preliminary data.</text>
</comment>
<dbReference type="RefSeq" id="WP_114826590.1">
    <property type="nucleotide sequence ID" value="NZ_QQSY01000006.1"/>
</dbReference>
<evidence type="ECO:0008006" key="4">
    <source>
        <dbReference type="Google" id="ProtNLM"/>
    </source>
</evidence>
<evidence type="ECO:0000313" key="3">
    <source>
        <dbReference type="Proteomes" id="UP000254711"/>
    </source>
</evidence>
<dbReference type="AlphaFoldDB" id="A0A370K3N4"/>
<organism evidence="2 3">
    <name type="scientific">Dyella solisilvae</name>
    <dbReference type="NCBI Taxonomy" id="1920168"/>
    <lineage>
        <taxon>Bacteria</taxon>
        <taxon>Pseudomonadati</taxon>
        <taxon>Pseudomonadota</taxon>
        <taxon>Gammaproteobacteria</taxon>
        <taxon>Lysobacterales</taxon>
        <taxon>Rhodanobacteraceae</taxon>
        <taxon>Dyella</taxon>
    </lineage>
</organism>
<reference evidence="2 3" key="1">
    <citation type="submission" date="2018-07" db="EMBL/GenBank/DDBJ databases">
        <title>Dyella solisilvae sp. nov., isolated from the pine and broad-leaved mixed forest soil.</title>
        <authorList>
            <person name="Gao Z."/>
            <person name="Qiu L."/>
        </authorList>
    </citation>
    <scope>NUCLEOTIDE SEQUENCE [LARGE SCALE GENOMIC DNA]</scope>
    <source>
        <strain evidence="2 3">DHG54</strain>
    </source>
</reference>
<feature type="region of interest" description="Disordered" evidence="1">
    <location>
        <begin position="209"/>
        <end position="243"/>
    </location>
</feature>
<accession>A0A370K3N4</accession>
<dbReference type="OrthoDB" id="8772204at2"/>
<dbReference type="EMBL" id="QQSY01000006">
    <property type="protein sequence ID" value="RDI97254.1"/>
    <property type="molecule type" value="Genomic_DNA"/>
</dbReference>
<evidence type="ECO:0000313" key="2">
    <source>
        <dbReference type="EMBL" id="RDI97254.1"/>
    </source>
</evidence>
<gene>
    <name evidence="2" type="ORF">DVT68_18055</name>
</gene>
<protein>
    <recommendedName>
        <fullName evidence="4">DUF4194 domain-containing protein</fullName>
    </recommendedName>
</protein>
<keyword evidence="3" id="KW-1185">Reference proteome</keyword>
<name>A0A370K3N4_9GAMM</name>
<evidence type="ECO:0000256" key="1">
    <source>
        <dbReference type="SAM" id="MobiDB-lite"/>
    </source>
</evidence>
<dbReference type="Proteomes" id="UP000254711">
    <property type="component" value="Unassembled WGS sequence"/>
</dbReference>
<proteinExistence type="predicted"/>